<comment type="similarity">
    <text evidence="1">Belongs to the protein kinase superfamily. ADCK protein kinase family.</text>
</comment>
<gene>
    <name evidence="4" type="ORF">BROSI_A2160</name>
</gene>
<evidence type="ECO:0000256" key="2">
    <source>
        <dbReference type="SAM" id="Phobius"/>
    </source>
</evidence>
<dbReference type="InterPro" id="IPR004147">
    <property type="entry name" value="ABC1_dom"/>
</dbReference>
<proteinExistence type="inferred from homology"/>
<feature type="transmembrane region" description="Helical" evidence="2">
    <location>
        <begin position="507"/>
        <end position="526"/>
    </location>
</feature>
<dbReference type="EMBL" id="BAFN01000001">
    <property type="protein sequence ID" value="GAN33634.1"/>
    <property type="molecule type" value="Genomic_DNA"/>
</dbReference>
<dbReference type="InterPro" id="IPR050154">
    <property type="entry name" value="UbiB_kinase"/>
</dbReference>
<dbReference type="PANTHER" id="PTHR10566">
    <property type="entry name" value="CHAPERONE-ACTIVITY OF BC1 COMPLEX CABC1 -RELATED"/>
    <property type="match status" value="1"/>
</dbReference>
<evidence type="ECO:0000313" key="5">
    <source>
        <dbReference type="Proteomes" id="UP000032309"/>
    </source>
</evidence>
<sequence length="563" mass="63984">MQLRKIGQKIRDIRRFNQILRILTKHGFGFAIQQLHLEEHIIGRGIIKTRILRRFTEPLESRAVRLRKVLEELGPTFIKFGQILSVRPDLIPLDLCNELSKLQDSVPPFSYENARKQIKDSFGRYPEELFVSFDPSPLAAASLGQVHRAQLKTGENVVVKVQRPDIRKMIETDIDILYALAQLASRYMQDVKFFNPVGIVDEFSRVITKEIDFTYEAHNIDKFRKNFKDSTTVHIPRVFWDYTKPRVITIEEIIGIRLNDYINQPHTTEEKKAVAANGANAVLQQIFVDGFFHADPHPGNIFILSDNAAAFVDFGIVGRLDEEARNAIVSLLIAASMKNINGILKALAMLGAFVEEEESVREFKHDVSDFLERYYDIPLKQVEISTILPQAVDLMTRHKLKIPPQFHILIKALATMDGVARQLDPEFNTIAHTRPFVEKLVHERHDPKRIFKDATLYSSELLDILKIIPKDAYEIVKKIKRGNLKIEFEHQGLSKFIAEMDKSSNRISFSLVISALIIGSSLIIMANRGPMVYGFPVLGILGFVFAGILGLGLAIGVLRSGRL</sequence>
<keyword evidence="2" id="KW-0812">Transmembrane</keyword>
<organism evidence="4 5">
    <name type="scientific">Candidatus Brocadia sinica JPN1</name>
    <dbReference type="NCBI Taxonomy" id="1197129"/>
    <lineage>
        <taxon>Bacteria</taxon>
        <taxon>Pseudomonadati</taxon>
        <taxon>Planctomycetota</taxon>
        <taxon>Candidatus Brocadiia</taxon>
        <taxon>Candidatus Brocadiales</taxon>
        <taxon>Candidatus Brocadiaceae</taxon>
        <taxon>Candidatus Brocadia</taxon>
    </lineage>
</organism>
<reference evidence="5" key="1">
    <citation type="journal article" date="2015" name="Genome Announc.">
        <title>Draft Genome Sequence of an Anaerobic Ammonium-Oxidizing Bacterium, "Candidatus Brocadia sinica".</title>
        <authorList>
            <person name="Oshiki M."/>
            <person name="Shinyako-Hata K."/>
            <person name="Satoh H."/>
            <person name="Okabe S."/>
        </authorList>
    </citation>
    <scope>NUCLEOTIDE SEQUENCE [LARGE SCALE GENOMIC DNA]</scope>
    <source>
        <strain evidence="5">JPN1</strain>
    </source>
</reference>
<dbReference type="Pfam" id="PF03109">
    <property type="entry name" value="ABC1"/>
    <property type="match status" value="1"/>
</dbReference>
<keyword evidence="5" id="KW-1185">Reference proteome</keyword>
<name>A0ABQ0JXZ6_9BACT</name>
<dbReference type="CDD" id="cd05121">
    <property type="entry name" value="ABC1_ADCK3-like"/>
    <property type="match status" value="1"/>
</dbReference>
<evidence type="ECO:0000259" key="3">
    <source>
        <dbReference type="Pfam" id="PF03109"/>
    </source>
</evidence>
<dbReference type="InterPro" id="IPR011009">
    <property type="entry name" value="Kinase-like_dom_sf"/>
</dbReference>
<comment type="caution">
    <text evidence="4">The sequence shown here is derived from an EMBL/GenBank/DDBJ whole genome shotgun (WGS) entry which is preliminary data.</text>
</comment>
<feature type="transmembrane region" description="Helical" evidence="2">
    <location>
        <begin position="532"/>
        <end position="558"/>
    </location>
</feature>
<dbReference type="RefSeq" id="WP_052563723.1">
    <property type="nucleotide sequence ID" value="NZ_BAFN01000001.1"/>
</dbReference>
<accession>A0ABQ0JXZ6</accession>
<evidence type="ECO:0000256" key="1">
    <source>
        <dbReference type="ARBA" id="ARBA00009670"/>
    </source>
</evidence>
<keyword evidence="2" id="KW-1133">Transmembrane helix</keyword>
<dbReference type="PANTHER" id="PTHR10566:SF113">
    <property type="entry name" value="PROTEIN ACTIVITY OF BC1 COMPLEX KINASE 7, CHLOROPLASTIC"/>
    <property type="match status" value="1"/>
</dbReference>
<keyword evidence="4" id="KW-0830">Ubiquinone</keyword>
<dbReference type="SUPFAM" id="SSF56112">
    <property type="entry name" value="Protein kinase-like (PK-like)"/>
    <property type="match status" value="1"/>
</dbReference>
<keyword evidence="2" id="KW-0472">Membrane</keyword>
<feature type="domain" description="ABC1 atypical kinase-like" evidence="3">
    <location>
        <begin position="101"/>
        <end position="345"/>
    </location>
</feature>
<dbReference type="Proteomes" id="UP000032309">
    <property type="component" value="Unassembled WGS sequence"/>
</dbReference>
<evidence type="ECO:0000313" key="4">
    <source>
        <dbReference type="EMBL" id="GAN33634.1"/>
    </source>
</evidence>
<protein>
    <submittedName>
        <fullName evidence="4">Ubiquinone biosynthesis protein</fullName>
    </submittedName>
</protein>